<gene>
    <name evidence="1" type="ORF">LCGC14_2824870</name>
</gene>
<dbReference type="EMBL" id="LAZR01053644">
    <property type="protein sequence ID" value="KKK80300.1"/>
    <property type="molecule type" value="Genomic_DNA"/>
</dbReference>
<evidence type="ECO:0000313" key="1">
    <source>
        <dbReference type="EMBL" id="KKK80300.1"/>
    </source>
</evidence>
<dbReference type="AlphaFoldDB" id="A0A0F8Z2L4"/>
<comment type="caution">
    <text evidence="1">The sequence shown here is derived from an EMBL/GenBank/DDBJ whole genome shotgun (WGS) entry which is preliminary data.</text>
</comment>
<reference evidence="1" key="1">
    <citation type="journal article" date="2015" name="Nature">
        <title>Complex archaea that bridge the gap between prokaryotes and eukaryotes.</title>
        <authorList>
            <person name="Spang A."/>
            <person name="Saw J.H."/>
            <person name="Jorgensen S.L."/>
            <person name="Zaremba-Niedzwiedzka K."/>
            <person name="Martijn J."/>
            <person name="Lind A.E."/>
            <person name="van Eijk R."/>
            <person name="Schleper C."/>
            <person name="Guy L."/>
            <person name="Ettema T.J."/>
        </authorList>
    </citation>
    <scope>NUCLEOTIDE SEQUENCE</scope>
</reference>
<protein>
    <submittedName>
        <fullName evidence="1">Uncharacterized protein</fullName>
    </submittedName>
</protein>
<name>A0A0F8Z2L4_9ZZZZ</name>
<feature type="non-terminal residue" evidence="1">
    <location>
        <position position="1"/>
    </location>
</feature>
<accession>A0A0F8Z2L4</accession>
<organism evidence="1">
    <name type="scientific">marine sediment metagenome</name>
    <dbReference type="NCBI Taxonomy" id="412755"/>
    <lineage>
        <taxon>unclassified sequences</taxon>
        <taxon>metagenomes</taxon>
        <taxon>ecological metagenomes</taxon>
    </lineage>
</organism>
<feature type="non-terminal residue" evidence="1">
    <location>
        <position position="403"/>
    </location>
</feature>
<proteinExistence type="predicted"/>
<sequence length="403" mass="44442">GGVSSVTRQVRRIQDDIAWVGTSMDGEQVDPHFRVTVRSRVNWYNINCLHCGKYGDHYTEVAKVVRGTLSSGELHDAEGYGGVIYQGLGLVSCRGSDPTQVCCAPSSVEGAIVDDDLHYGVSGNNQNIVPLTGRWKPSYLYMTSERRSSLDDSVIHVMEHPGNNKQICRQTDDFDDGTYMVIGNTVYKEIPGLGTVAEIVGDPHYSFVYGYQLFYHGCFMGTQQNIGGPTRLHVLDKNYILNGATLCYLAEDEKDQFDNATGQYTLRDIDFFAFDTEDSKPEPAISWTHPPSLTTYTFGGTTYSGIWPENMKVHRSLAEFKGIPVSGMFNDGRVLTFAGTTPSGVAFEYDIMALMATRTPDLVMMPTTTVSGLSHYTSLSGINFSVETSNWGSNPYIFAGLTQ</sequence>